<dbReference type="RefSeq" id="XP_018737303.1">
    <property type="nucleotide sequence ID" value="XM_018879381.1"/>
</dbReference>
<dbReference type="InterPro" id="IPR050789">
    <property type="entry name" value="Diverse_Enzym_Activities"/>
</dbReference>
<dbReference type="GeneID" id="30034349"/>
<proteinExistence type="predicted"/>
<name>A0A167F4T1_9ASCO</name>
<keyword evidence="3" id="KW-1185">Reference proteome</keyword>
<dbReference type="Pfam" id="PF00144">
    <property type="entry name" value="Beta-lactamase"/>
    <property type="match status" value="1"/>
</dbReference>
<dbReference type="InterPro" id="IPR001466">
    <property type="entry name" value="Beta-lactam-related"/>
</dbReference>
<reference evidence="2 3" key="1">
    <citation type="submission" date="2016-02" db="EMBL/GenBank/DDBJ databases">
        <title>Complete genome sequence and transcriptome regulation of the pentose utilising yeast Sugiyamaella lignohabitans.</title>
        <authorList>
            <person name="Bellasio M."/>
            <person name="Peymann A."/>
            <person name="Valli M."/>
            <person name="Sipitzky M."/>
            <person name="Graf A."/>
            <person name="Sauer M."/>
            <person name="Marx H."/>
            <person name="Mattanovich D."/>
        </authorList>
    </citation>
    <scope>NUCLEOTIDE SEQUENCE [LARGE SCALE GENOMIC DNA]</scope>
    <source>
        <strain evidence="2 3">CBS 10342</strain>
    </source>
</reference>
<gene>
    <name evidence="2" type="ORF">AWJ20_2438</name>
</gene>
<accession>A0A167F4T1</accession>
<dbReference type="KEGG" id="slb:AWJ20_2438"/>
<sequence length="486" mass="53445">MASLLPRKSAKSLGLNESAIIKLVDELERNGVNSYIIAHNGEVVSEGYWDPFVPDLTHQVNSVTKTYASLAIGIAADEGLLTIDDYVLSFFPDRLPAGPCDNMKKLKIRHLLTMTVGHDEQIEMYWTVSKLLPEDRNNGKDFLQHFLTSYIAYEPGTKFLYNTPGSYMLGAILKQVTGKTLVEYLQPRLFEPLGMKNIYAETDANGLNASGWGFQLTTEDLAKLGLLLLNKGKWNGKQLVSEKYIEQATSKQTETNLSPPSQWGVGYGFQLWRCNDGKSFRADGLYGQFSVVTPHLNSVVAVTSASDNTGAILDAILSSVNELFGEKSKGSLGVDKLQVSSLEEKNKSLQIKLTKGQPLSSYSIQSKEKYRLANNPLGLSSFTLDLAASKLIVGRKGKEAVITIGEGKWIRNKNGEDLIGRADFFGDTAATGAIVDGQVLIQVAHLKTNYTDTLKFKTNGYNLVGNLKRVAWVSPVDFELIGVRID</sequence>
<evidence type="ECO:0000259" key="1">
    <source>
        <dbReference type="Pfam" id="PF00144"/>
    </source>
</evidence>
<dbReference type="PANTHER" id="PTHR43283">
    <property type="entry name" value="BETA-LACTAMASE-RELATED"/>
    <property type="match status" value="1"/>
</dbReference>
<dbReference type="SUPFAM" id="SSF56601">
    <property type="entry name" value="beta-lactamase/transpeptidase-like"/>
    <property type="match status" value="1"/>
</dbReference>
<dbReference type="Gene3D" id="3.40.710.10">
    <property type="entry name" value="DD-peptidase/beta-lactamase superfamily"/>
    <property type="match status" value="1"/>
</dbReference>
<evidence type="ECO:0000313" key="2">
    <source>
        <dbReference type="EMBL" id="ANB14826.1"/>
    </source>
</evidence>
<organism evidence="2 3">
    <name type="scientific">Sugiyamaella lignohabitans</name>
    <dbReference type="NCBI Taxonomy" id="796027"/>
    <lineage>
        <taxon>Eukaryota</taxon>
        <taxon>Fungi</taxon>
        <taxon>Dikarya</taxon>
        <taxon>Ascomycota</taxon>
        <taxon>Saccharomycotina</taxon>
        <taxon>Dipodascomycetes</taxon>
        <taxon>Dipodascales</taxon>
        <taxon>Trichomonascaceae</taxon>
        <taxon>Sugiyamaella</taxon>
    </lineage>
</organism>
<protein>
    <submittedName>
        <fullName evidence="2">Beta-lactamase family protein</fullName>
    </submittedName>
</protein>
<dbReference type="EMBL" id="CP014503">
    <property type="protein sequence ID" value="ANB14826.1"/>
    <property type="molecule type" value="Genomic_DNA"/>
</dbReference>
<evidence type="ECO:0000313" key="3">
    <source>
        <dbReference type="Proteomes" id="UP000189580"/>
    </source>
</evidence>
<dbReference type="OrthoDB" id="428260at2759"/>
<dbReference type="PANTHER" id="PTHR43283:SF7">
    <property type="entry name" value="BETA-LACTAMASE-RELATED DOMAIN-CONTAINING PROTEIN"/>
    <property type="match status" value="1"/>
</dbReference>
<feature type="domain" description="Beta-lactamase-related" evidence="1">
    <location>
        <begin position="28"/>
        <end position="309"/>
    </location>
</feature>
<dbReference type="AlphaFoldDB" id="A0A167F4T1"/>
<dbReference type="Proteomes" id="UP000189580">
    <property type="component" value="Chromosome b"/>
</dbReference>
<dbReference type="InterPro" id="IPR012338">
    <property type="entry name" value="Beta-lactam/transpept-like"/>
</dbReference>